<evidence type="ECO:0000313" key="3">
    <source>
        <dbReference type="Proteomes" id="UP000001055"/>
    </source>
</evidence>
<sequence>MGLINIKSNHNCCILGTVRNLKSSSVQTEHVGTKERRTSGSVQAPHNCK</sequence>
<dbReference type="Proteomes" id="UP000001055">
    <property type="component" value="Unassembled WGS sequence"/>
</dbReference>
<organism evidence="2 3">
    <name type="scientific">Phaeosphaeria nodorum (strain SN15 / ATCC MYA-4574 / FGSC 10173)</name>
    <name type="common">Glume blotch fungus</name>
    <name type="synonym">Parastagonospora nodorum</name>
    <dbReference type="NCBI Taxonomy" id="321614"/>
    <lineage>
        <taxon>Eukaryota</taxon>
        <taxon>Fungi</taxon>
        <taxon>Dikarya</taxon>
        <taxon>Ascomycota</taxon>
        <taxon>Pezizomycotina</taxon>
        <taxon>Dothideomycetes</taxon>
        <taxon>Pleosporomycetidae</taxon>
        <taxon>Pleosporales</taxon>
        <taxon>Pleosporineae</taxon>
        <taxon>Phaeosphaeriaceae</taxon>
        <taxon>Parastagonospora</taxon>
    </lineage>
</organism>
<reference evidence="3" key="1">
    <citation type="journal article" date="2007" name="Plant Cell">
        <title>Dothideomycete-plant interactions illuminated by genome sequencing and EST analysis of the wheat pathogen Stagonospora nodorum.</title>
        <authorList>
            <person name="Hane J.K."/>
            <person name="Lowe R.G."/>
            <person name="Solomon P.S."/>
            <person name="Tan K.C."/>
            <person name="Schoch C.L."/>
            <person name="Spatafora J.W."/>
            <person name="Crous P.W."/>
            <person name="Kodira C."/>
            <person name="Birren B.W."/>
            <person name="Galagan J.E."/>
            <person name="Torriani S.F."/>
            <person name="McDonald B.A."/>
            <person name="Oliver R.P."/>
        </authorList>
    </citation>
    <scope>NUCLEOTIDE SEQUENCE [LARGE SCALE GENOMIC DNA]</scope>
    <source>
        <strain evidence="3">SN15 / ATCC MYA-4574 / FGSC 10173</strain>
    </source>
</reference>
<gene>
    <name evidence="2" type="ORF">SNOG_13272</name>
</gene>
<protein>
    <submittedName>
        <fullName evidence="2">Uncharacterized protein</fullName>
    </submittedName>
</protein>
<dbReference type="KEGG" id="pno:SNOG_13272"/>
<dbReference type="AlphaFoldDB" id="Q0U4P2"/>
<accession>Q0U4P2</accession>
<evidence type="ECO:0000256" key="1">
    <source>
        <dbReference type="SAM" id="MobiDB-lite"/>
    </source>
</evidence>
<evidence type="ECO:0000313" key="2">
    <source>
        <dbReference type="EMBL" id="EAT79156.1"/>
    </source>
</evidence>
<dbReference type="GeneID" id="5980398"/>
<dbReference type="InParanoid" id="Q0U4P2"/>
<dbReference type="RefSeq" id="XP_001803481.1">
    <property type="nucleotide sequence ID" value="XM_001803429.1"/>
</dbReference>
<feature type="compositionally biased region" description="Polar residues" evidence="1">
    <location>
        <begin position="39"/>
        <end position="49"/>
    </location>
</feature>
<proteinExistence type="predicted"/>
<feature type="region of interest" description="Disordered" evidence="1">
    <location>
        <begin position="24"/>
        <end position="49"/>
    </location>
</feature>
<dbReference type="EMBL" id="CH445350">
    <property type="protein sequence ID" value="EAT79156.1"/>
    <property type="molecule type" value="Genomic_DNA"/>
</dbReference>
<name>Q0U4P2_PHANO</name>